<evidence type="ECO:0000259" key="5">
    <source>
        <dbReference type="PROSITE" id="PS50048"/>
    </source>
</evidence>
<evidence type="ECO:0000256" key="1">
    <source>
        <dbReference type="ARBA" id="ARBA00004123"/>
    </source>
</evidence>
<keyword evidence="7" id="KW-1185">Reference proteome</keyword>
<dbReference type="Proteomes" id="UP000245942">
    <property type="component" value="Unassembled WGS sequence"/>
</dbReference>
<dbReference type="GeneID" id="37010825"/>
<dbReference type="SUPFAM" id="SSF57701">
    <property type="entry name" value="Zn2/Cys6 DNA-binding domain"/>
    <property type="match status" value="1"/>
</dbReference>
<dbReference type="GO" id="GO:0003677">
    <property type="term" value="F:DNA binding"/>
    <property type="evidence" value="ECO:0007669"/>
    <property type="project" value="InterPro"/>
</dbReference>
<feature type="domain" description="Zn(2)-C6 fungal-type" evidence="5">
    <location>
        <begin position="5"/>
        <end position="36"/>
    </location>
</feature>
<evidence type="ECO:0000256" key="4">
    <source>
        <dbReference type="SAM" id="MobiDB-lite"/>
    </source>
</evidence>
<dbReference type="PROSITE" id="PS00463">
    <property type="entry name" value="ZN2_CY6_FUNGAL_1"/>
    <property type="match status" value="1"/>
</dbReference>
<dbReference type="GO" id="GO:0005634">
    <property type="term" value="C:nucleus"/>
    <property type="evidence" value="ECO:0007669"/>
    <property type="project" value="UniProtKB-SubCell"/>
</dbReference>
<sequence length="627" mass="69478">MLNHSCQRCRSKKLRCDGEQPCSNCAVKGLDSSCTRPLRKERPRRKDGPRQKLHIGLSSRVGHEETSSPRSSSENVSDGQIAPIVHSVAATSLGHPRDGRVVSPSGSHQSYPSPPVPGSASSYARSKVSSVRRTLTSGPSYEDRTMHDVASSSPSGLSKPIKSPAEQFTRAPSSMGAFRLTSAQVIEARYLLGSIPAAIRILKYIFAWRCQSTSHSAVHVPTLKRIIRQIYDDEWAQEVTQDQLCLLLMAIAISIQFAPRKGPYAHVWKLVEGMGPAIAPEERQGKLHYMARSIFESRLQPSSCTLEGVQTAMLLLLYDLDEDNFKENLFNWSIKVAKSLRLDHIGRPLNGVPTVENEMGTRVWWFLVCRDGLAGLSTGTFAIDPSQFTTRVPMLISDDDLAHGKLSNRIVAESSTVASSLPLINLAGVVRRLVDIKSKGDIVGQEYSDLVADAFDQYAEELPAIFSLGASAINVPRTGDDTSVYVRQRLETERWLLHQQIFHAYLQLYEIRLDVKVCDQVVGLALHILHLQDKVRDRCAIVDGLRINVTGVMRAITVMTIDLLQKHKNSKVSLVRQLTLVGRDGMEGQDEEHDALQLLLPWQHPHCSHSGHDGSSFDSFAIAFLCQ</sequence>
<dbReference type="PANTHER" id="PTHR31001:SF89">
    <property type="entry name" value="ZN(2)-C6 FUNGAL-TYPE DOMAIN-CONTAINING PROTEIN"/>
    <property type="match status" value="1"/>
</dbReference>
<comment type="subcellular location">
    <subcellularLocation>
        <location evidence="1">Nucleus</location>
    </subcellularLocation>
</comment>
<dbReference type="CDD" id="cd12148">
    <property type="entry name" value="fungal_TF_MHR"/>
    <property type="match status" value="1"/>
</dbReference>
<feature type="region of interest" description="Disordered" evidence="4">
    <location>
        <begin position="31"/>
        <end position="163"/>
    </location>
</feature>
<keyword evidence="3" id="KW-0539">Nucleus</keyword>
<dbReference type="InterPro" id="IPR001138">
    <property type="entry name" value="Zn2Cys6_DnaBD"/>
</dbReference>
<dbReference type="SMART" id="SM00066">
    <property type="entry name" value="GAL4"/>
    <property type="match status" value="1"/>
</dbReference>
<feature type="compositionally biased region" description="Basic and acidic residues" evidence="4">
    <location>
        <begin position="38"/>
        <end position="50"/>
    </location>
</feature>
<gene>
    <name evidence="6" type="ORF">BCV69DRAFT_111764</name>
</gene>
<name>A0A316UGX9_9BASI</name>
<organism evidence="6 7">
    <name type="scientific">Pseudomicrostroma glucosiphilum</name>
    <dbReference type="NCBI Taxonomy" id="1684307"/>
    <lineage>
        <taxon>Eukaryota</taxon>
        <taxon>Fungi</taxon>
        <taxon>Dikarya</taxon>
        <taxon>Basidiomycota</taxon>
        <taxon>Ustilaginomycotina</taxon>
        <taxon>Exobasidiomycetes</taxon>
        <taxon>Microstromatales</taxon>
        <taxon>Microstromatales incertae sedis</taxon>
        <taxon>Pseudomicrostroma</taxon>
    </lineage>
</organism>
<feature type="compositionally biased region" description="Polar residues" evidence="4">
    <location>
        <begin position="68"/>
        <end position="78"/>
    </location>
</feature>
<dbReference type="OrthoDB" id="3364175at2759"/>
<dbReference type="Gene3D" id="4.10.240.10">
    <property type="entry name" value="Zn(2)-C6 fungal-type DNA-binding domain"/>
    <property type="match status" value="1"/>
</dbReference>
<evidence type="ECO:0000313" key="6">
    <source>
        <dbReference type="EMBL" id="PWN23193.1"/>
    </source>
</evidence>
<accession>A0A316UGX9</accession>
<evidence type="ECO:0000256" key="2">
    <source>
        <dbReference type="ARBA" id="ARBA00022723"/>
    </source>
</evidence>
<feature type="compositionally biased region" description="Low complexity" evidence="4">
    <location>
        <begin position="119"/>
        <end position="133"/>
    </location>
</feature>
<dbReference type="PANTHER" id="PTHR31001">
    <property type="entry name" value="UNCHARACTERIZED TRANSCRIPTIONAL REGULATORY PROTEIN"/>
    <property type="match status" value="1"/>
</dbReference>
<dbReference type="GO" id="GO:0008270">
    <property type="term" value="F:zinc ion binding"/>
    <property type="evidence" value="ECO:0007669"/>
    <property type="project" value="InterPro"/>
</dbReference>
<protein>
    <recommendedName>
        <fullName evidence="5">Zn(2)-C6 fungal-type domain-containing protein</fullName>
    </recommendedName>
</protein>
<keyword evidence="2" id="KW-0479">Metal-binding</keyword>
<dbReference type="PROSITE" id="PS50048">
    <property type="entry name" value="ZN2_CY6_FUNGAL_2"/>
    <property type="match status" value="1"/>
</dbReference>
<dbReference type="RefSeq" id="XP_025350353.1">
    <property type="nucleotide sequence ID" value="XM_025489091.1"/>
</dbReference>
<dbReference type="InterPro" id="IPR050613">
    <property type="entry name" value="Sec_Metabolite_Reg"/>
</dbReference>
<dbReference type="Pfam" id="PF04082">
    <property type="entry name" value="Fungal_trans"/>
    <property type="match status" value="1"/>
</dbReference>
<evidence type="ECO:0000313" key="7">
    <source>
        <dbReference type="Proteomes" id="UP000245942"/>
    </source>
</evidence>
<dbReference type="GO" id="GO:0000981">
    <property type="term" value="F:DNA-binding transcription factor activity, RNA polymerase II-specific"/>
    <property type="evidence" value="ECO:0007669"/>
    <property type="project" value="InterPro"/>
</dbReference>
<dbReference type="GO" id="GO:0006351">
    <property type="term" value="P:DNA-templated transcription"/>
    <property type="evidence" value="ECO:0007669"/>
    <property type="project" value="InterPro"/>
</dbReference>
<dbReference type="EMBL" id="KZ819322">
    <property type="protein sequence ID" value="PWN23193.1"/>
    <property type="molecule type" value="Genomic_DNA"/>
</dbReference>
<dbReference type="CDD" id="cd00067">
    <property type="entry name" value="GAL4"/>
    <property type="match status" value="1"/>
</dbReference>
<evidence type="ECO:0000256" key="3">
    <source>
        <dbReference type="ARBA" id="ARBA00023242"/>
    </source>
</evidence>
<dbReference type="AlphaFoldDB" id="A0A316UGX9"/>
<dbReference type="Pfam" id="PF00172">
    <property type="entry name" value="Zn_clus"/>
    <property type="match status" value="1"/>
</dbReference>
<dbReference type="InterPro" id="IPR007219">
    <property type="entry name" value="XnlR_reg_dom"/>
</dbReference>
<proteinExistence type="predicted"/>
<reference evidence="6 7" key="1">
    <citation type="journal article" date="2018" name="Mol. Biol. Evol.">
        <title>Broad Genomic Sampling Reveals a Smut Pathogenic Ancestry of the Fungal Clade Ustilaginomycotina.</title>
        <authorList>
            <person name="Kijpornyongpan T."/>
            <person name="Mondo S.J."/>
            <person name="Barry K."/>
            <person name="Sandor L."/>
            <person name="Lee J."/>
            <person name="Lipzen A."/>
            <person name="Pangilinan J."/>
            <person name="LaButti K."/>
            <person name="Hainaut M."/>
            <person name="Henrissat B."/>
            <person name="Grigoriev I.V."/>
            <person name="Spatafora J.W."/>
            <person name="Aime M.C."/>
        </authorList>
    </citation>
    <scope>NUCLEOTIDE SEQUENCE [LARGE SCALE GENOMIC DNA]</scope>
    <source>
        <strain evidence="6 7">MCA 4718</strain>
    </source>
</reference>
<dbReference type="InterPro" id="IPR036864">
    <property type="entry name" value="Zn2-C6_fun-type_DNA-bd_sf"/>
</dbReference>
<dbReference type="STRING" id="1684307.A0A316UGX9"/>